<dbReference type="GO" id="GO:0016747">
    <property type="term" value="F:acyltransferase activity, transferring groups other than amino-acyl groups"/>
    <property type="evidence" value="ECO:0007669"/>
    <property type="project" value="InterPro"/>
</dbReference>
<dbReference type="PANTHER" id="PTHR43072">
    <property type="entry name" value="N-ACETYLTRANSFERASE"/>
    <property type="match status" value="1"/>
</dbReference>
<dbReference type="Pfam" id="PF00583">
    <property type="entry name" value="Acetyltransf_1"/>
    <property type="match status" value="1"/>
</dbReference>
<dbReference type="Proteomes" id="UP000327194">
    <property type="component" value="Chromosome"/>
</dbReference>
<proteinExistence type="predicted"/>
<name>A0AAE6TX62_9LACO</name>
<dbReference type="PROSITE" id="PS51186">
    <property type="entry name" value="GNAT"/>
    <property type="match status" value="1"/>
</dbReference>
<sequence>MADDEITIRAANSKDAAALIKLMKQLSKESKNFTTDVQVDQLTAETEAEAIDAVNATGTNLIMVAIAGTKLIGVLSISQVAHTVGELGVAILSDYQDMGLGTYLIQEAIDWIANFSQLDELTLSVLKANQGAFRLYKKLGFVVTGQDDHVIEMKMNIKKG</sequence>
<dbReference type="KEGG" id="lfv:LF543_05095"/>
<organism evidence="2 3">
    <name type="scientific">Fructilactobacillus fructivorans</name>
    <dbReference type="NCBI Taxonomy" id="1614"/>
    <lineage>
        <taxon>Bacteria</taxon>
        <taxon>Bacillati</taxon>
        <taxon>Bacillota</taxon>
        <taxon>Bacilli</taxon>
        <taxon>Lactobacillales</taxon>
        <taxon>Lactobacillaceae</taxon>
        <taxon>Fructilactobacillus</taxon>
    </lineage>
</organism>
<feature type="domain" description="N-acetyltransferase" evidence="1">
    <location>
        <begin position="6"/>
        <end position="158"/>
    </location>
</feature>
<evidence type="ECO:0000313" key="2">
    <source>
        <dbReference type="EMBL" id="QFX92953.1"/>
    </source>
</evidence>
<protein>
    <submittedName>
        <fullName evidence="2">GNAT family N-acetyltransferase</fullName>
    </submittedName>
</protein>
<dbReference type="InterPro" id="IPR000182">
    <property type="entry name" value="GNAT_dom"/>
</dbReference>
<gene>
    <name evidence="2" type="ORF">LF543_05095</name>
</gene>
<dbReference type="Gene3D" id="3.40.630.30">
    <property type="match status" value="1"/>
</dbReference>
<dbReference type="CDD" id="cd04301">
    <property type="entry name" value="NAT_SF"/>
    <property type="match status" value="1"/>
</dbReference>
<dbReference type="SUPFAM" id="SSF55729">
    <property type="entry name" value="Acyl-CoA N-acyltransferases (Nat)"/>
    <property type="match status" value="1"/>
</dbReference>
<dbReference type="EMBL" id="CP045562">
    <property type="protein sequence ID" value="QFX92953.1"/>
    <property type="molecule type" value="Genomic_DNA"/>
</dbReference>
<dbReference type="InterPro" id="IPR016181">
    <property type="entry name" value="Acyl_CoA_acyltransferase"/>
</dbReference>
<accession>A0AAE6TX62</accession>
<dbReference type="AlphaFoldDB" id="A0AAE6TX62"/>
<reference evidence="2 3" key="1">
    <citation type="submission" date="2019-10" db="EMBL/GenBank/DDBJ databases">
        <title>Genome sequencing of Lactobacillus fructivorans.</title>
        <authorList>
            <person name="Kim K."/>
        </authorList>
    </citation>
    <scope>NUCLEOTIDE SEQUENCE [LARGE SCALE GENOMIC DNA]</scope>
    <source>
        <strain evidence="2 3">LF543</strain>
    </source>
</reference>
<dbReference type="RefSeq" id="WP_010021881.1">
    <property type="nucleotide sequence ID" value="NZ_AZDS01000003.1"/>
</dbReference>
<evidence type="ECO:0000313" key="3">
    <source>
        <dbReference type="Proteomes" id="UP000327194"/>
    </source>
</evidence>
<evidence type="ECO:0000259" key="1">
    <source>
        <dbReference type="PROSITE" id="PS51186"/>
    </source>
</evidence>